<evidence type="ECO:0000256" key="6">
    <source>
        <dbReference type="ARBA" id="ARBA00022840"/>
    </source>
</evidence>
<keyword evidence="4 10" id="KW-0436">Ligase</keyword>
<evidence type="ECO:0000256" key="4">
    <source>
        <dbReference type="ARBA" id="ARBA00022598"/>
    </source>
</evidence>
<comment type="catalytic activity">
    <reaction evidence="10">
        <text>tRNA(Val) + L-valine + ATP = L-valyl-tRNA(Val) + AMP + diphosphate</text>
        <dbReference type="Rhea" id="RHEA:10704"/>
        <dbReference type="Rhea" id="RHEA-COMP:9672"/>
        <dbReference type="Rhea" id="RHEA-COMP:9708"/>
        <dbReference type="ChEBI" id="CHEBI:30616"/>
        <dbReference type="ChEBI" id="CHEBI:33019"/>
        <dbReference type="ChEBI" id="CHEBI:57762"/>
        <dbReference type="ChEBI" id="CHEBI:78442"/>
        <dbReference type="ChEBI" id="CHEBI:78537"/>
        <dbReference type="ChEBI" id="CHEBI:456215"/>
        <dbReference type="EC" id="6.1.1.9"/>
    </reaction>
</comment>
<dbReference type="InterPro" id="IPR013155">
    <property type="entry name" value="M/V/L/I-tRNA-synth_anticd-bd"/>
</dbReference>
<comment type="domain">
    <text evidence="10">ValRS has two distinct active sites: one for aminoacylation and one for editing. The misactivated threonine is translocated from the active site to the editing site.</text>
</comment>
<dbReference type="InterPro" id="IPR019499">
    <property type="entry name" value="Val-tRNA_synth_tRNA-bd"/>
</dbReference>
<evidence type="ECO:0000256" key="8">
    <source>
        <dbReference type="ARBA" id="ARBA00023054"/>
    </source>
</evidence>
<feature type="binding site" evidence="10">
    <location>
        <position position="552"/>
    </location>
    <ligand>
        <name>ATP</name>
        <dbReference type="ChEBI" id="CHEBI:30616"/>
    </ligand>
</feature>
<feature type="domain" description="Valyl-tRNA synthetase tRNA-binding arm" evidence="13">
    <location>
        <begin position="831"/>
        <end position="890"/>
    </location>
</feature>
<evidence type="ECO:0000259" key="12">
    <source>
        <dbReference type="Pfam" id="PF08264"/>
    </source>
</evidence>
<dbReference type="Pfam" id="PF00133">
    <property type="entry name" value="tRNA-synt_1"/>
    <property type="match status" value="1"/>
</dbReference>
<evidence type="ECO:0000256" key="10">
    <source>
        <dbReference type="HAMAP-Rule" id="MF_02004"/>
    </source>
</evidence>
<dbReference type="GO" id="GO:0004832">
    <property type="term" value="F:valine-tRNA ligase activity"/>
    <property type="evidence" value="ECO:0007669"/>
    <property type="project" value="UniProtKB-UniRule"/>
</dbReference>
<evidence type="ECO:0000256" key="2">
    <source>
        <dbReference type="ARBA" id="ARBA00011245"/>
    </source>
</evidence>
<evidence type="ECO:0000256" key="7">
    <source>
        <dbReference type="ARBA" id="ARBA00022917"/>
    </source>
</evidence>
<dbReference type="NCBIfam" id="NF004349">
    <property type="entry name" value="PRK05729.1"/>
    <property type="match status" value="1"/>
</dbReference>
<organism evidence="14 15">
    <name type="scientific">Pinibacter aurantiacus</name>
    <dbReference type="NCBI Taxonomy" id="2851599"/>
    <lineage>
        <taxon>Bacteria</taxon>
        <taxon>Pseudomonadati</taxon>
        <taxon>Bacteroidota</taxon>
        <taxon>Chitinophagia</taxon>
        <taxon>Chitinophagales</taxon>
        <taxon>Chitinophagaceae</taxon>
        <taxon>Pinibacter</taxon>
    </lineage>
</organism>
<dbReference type="GO" id="GO:0005524">
    <property type="term" value="F:ATP binding"/>
    <property type="evidence" value="ECO:0007669"/>
    <property type="project" value="UniProtKB-UniRule"/>
</dbReference>
<feature type="domain" description="Methionyl/Valyl/Leucyl/Isoleucyl-tRNA synthetase anticodon-binding" evidence="12">
    <location>
        <begin position="632"/>
        <end position="771"/>
    </location>
</feature>
<evidence type="ECO:0000313" key="14">
    <source>
        <dbReference type="EMBL" id="MBV4356064.1"/>
    </source>
</evidence>
<evidence type="ECO:0000256" key="1">
    <source>
        <dbReference type="ARBA" id="ARBA00004496"/>
    </source>
</evidence>
<sequence length="891" mass="101565">MELSKNFIPASVEGKWNKHWQQKGYFNSKPDNRPAFTVVIPPPNVTGVLHMGHTLNETVQDILVRKARMSGFNACWVPGSDHASIATEAKVVQMLEKEKGIKKAALSREEFLKYAFEWKEKYGGIIYNQIERLGCSVDWSRVTFTMDDHYYKAVINVFVDLYNKGLIYRGARMINWDPAAKTALSDEEVEYKDLQGKLYHVKYDLVSADGKNIGGITIATQRPETIMGDTAICVNPNDERYTNLKGAFAVVPLINRRIPIIFDEYVDPSFGTGALKVTPAHDINDYNLGLKHNLEVVDTLNEDGTLSAAAQIYVGEDRFKARKKIIAELTEKGFLVKEEEYQTRLGYSQRTGVVVEPRISTQWFLKMKELAEPALKAVVDGDIKIHPGDKFLATYKYWLENVKDWCISRQLWWGQQIPAWYSPDGTCVVAATREEAFMLFESQWAAGGEQFNDQLPSSPFTINDIKQDEDVLDTWFSSWLWPSEVFNGVSNPGNADVKYYYPTSVLVTGQDIIFFWVARMVMAGLEYEKQIPFKDVYFTGMVRDKQGRKMSKSLGNSPDLLELIDKYGADAVRFGIMISSPAGNDLLFDESSLEQGSFFNNKIWNALKLVKMWEPRIDNNNSGDNSTFAINWFESRLNEVKTEVDALMKQFRLSEALKTIYSLIWDDFCSWYLEWAKPGFEQPINANVYQKTIAFFTELLQLLHPYMPFVTEEIYHLLEERNEDLCVKQFAPIGNIDKAILAKGNLLKDSITAVRDARNKAQLKPKETIELSIQSNEQAAYSDITELLGKQVNAKSFAFATDAVAQSINFVVGKDKFYLVTEMPLNTGHQKEELEKELEYQKGFLASVEKKLSNERFVQNAKPEVVEFERKKKSDAEEKIKVIEESLAALA</sequence>
<keyword evidence="9 10" id="KW-0030">Aminoacyl-tRNA synthetase</keyword>
<comment type="subunit">
    <text evidence="2 10">Monomer.</text>
</comment>
<dbReference type="EC" id="6.1.1.9" evidence="10"/>
<dbReference type="RefSeq" id="WP_217789603.1">
    <property type="nucleotide sequence ID" value="NZ_JAHSPG010000001.1"/>
</dbReference>
<keyword evidence="5 10" id="KW-0547">Nucleotide-binding</keyword>
<dbReference type="InterPro" id="IPR002303">
    <property type="entry name" value="Valyl-tRNA_ligase"/>
</dbReference>
<evidence type="ECO:0000256" key="3">
    <source>
        <dbReference type="ARBA" id="ARBA00022490"/>
    </source>
</evidence>
<dbReference type="FunFam" id="3.40.50.620:FF:000032">
    <property type="entry name" value="Valine--tRNA ligase"/>
    <property type="match status" value="1"/>
</dbReference>
<keyword evidence="7 10" id="KW-0648">Protein biosynthesis</keyword>
<evidence type="ECO:0000256" key="9">
    <source>
        <dbReference type="ARBA" id="ARBA00023146"/>
    </source>
</evidence>
<comment type="domain">
    <text evidence="10">The C-terminal coiled-coil domain is crucial for aminoacylation activity.</text>
</comment>
<proteinExistence type="inferred from homology"/>
<dbReference type="PANTHER" id="PTHR11946:SF109">
    <property type="entry name" value="VALINE--TRNA LIGASE"/>
    <property type="match status" value="1"/>
</dbReference>
<dbReference type="Pfam" id="PF08264">
    <property type="entry name" value="Anticodon_1"/>
    <property type="match status" value="1"/>
</dbReference>
<comment type="similarity">
    <text evidence="10">Belongs to the class-I aminoacyl-tRNA synthetase family. ValS type 1 subfamily.</text>
</comment>
<comment type="caution">
    <text evidence="14">The sequence shown here is derived from an EMBL/GenBank/DDBJ whole genome shotgun (WGS) entry which is preliminary data.</text>
</comment>
<comment type="subcellular location">
    <subcellularLocation>
        <location evidence="1 10">Cytoplasm</location>
    </subcellularLocation>
</comment>
<dbReference type="NCBIfam" id="TIGR00422">
    <property type="entry name" value="valS"/>
    <property type="match status" value="1"/>
</dbReference>
<dbReference type="Pfam" id="PF10458">
    <property type="entry name" value="Val_tRNA-synt_C"/>
    <property type="match status" value="1"/>
</dbReference>
<dbReference type="InterPro" id="IPR002300">
    <property type="entry name" value="aa-tRNA-synth_Ia"/>
</dbReference>
<name>A0A9E2S7R5_9BACT</name>
<dbReference type="Proteomes" id="UP000812270">
    <property type="component" value="Unassembled WGS sequence"/>
</dbReference>
<keyword evidence="3 10" id="KW-0963">Cytoplasm</keyword>
<dbReference type="EMBL" id="JAHSPG010000001">
    <property type="protein sequence ID" value="MBV4356064.1"/>
    <property type="molecule type" value="Genomic_DNA"/>
</dbReference>
<protein>
    <recommendedName>
        <fullName evidence="10">Valine--tRNA ligase</fullName>
        <ecNumber evidence="10">6.1.1.9</ecNumber>
    </recommendedName>
    <alternativeName>
        <fullName evidence="10">Valyl-tRNA synthetase</fullName>
        <shortName evidence="10">ValRS</shortName>
    </alternativeName>
</protein>
<dbReference type="GO" id="GO:0006438">
    <property type="term" value="P:valyl-tRNA aminoacylation"/>
    <property type="evidence" value="ECO:0007669"/>
    <property type="project" value="UniProtKB-UniRule"/>
</dbReference>
<dbReference type="HAMAP" id="MF_02004">
    <property type="entry name" value="Val_tRNA_synth_type1"/>
    <property type="match status" value="1"/>
</dbReference>
<dbReference type="InterPro" id="IPR033705">
    <property type="entry name" value="Anticodon_Ia_Val"/>
</dbReference>
<evidence type="ECO:0000256" key="5">
    <source>
        <dbReference type="ARBA" id="ARBA00022741"/>
    </source>
</evidence>
<feature type="short sequence motif" description="'HIGH' region" evidence="10">
    <location>
        <begin position="43"/>
        <end position="53"/>
    </location>
</feature>
<accession>A0A9E2S7R5</accession>
<evidence type="ECO:0000259" key="13">
    <source>
        <dbReference type="Pfam" id="PF10458"/>
    </source>
</evidence>
<dbReference type="InterPro" id="IPR001412">
    <property type="entry name" value="aa-tRNA-synth_I_CS"/>
</dbReference>
<evidence type="ECO:0000313" key="15">
    <source>
        <dbReference type="Proteomes" id="UP000812270"/>
    </source>
</evidence>
<dbReference type="GO" id="GO:0005829">
    <property type="term" value="C:cytosol"/>
    <property type="evidence" value="ECO:0007669"/>
    <property type="project" value="TreeGrafter"/>
</dbReference>
<dbReference type="PROSITE" id="PS00178">
    <property type="entry name" value="AA_TRNA_LIGASE_I"/>
    <property type="match status" value="1"/>
</dbReference>
<evidence type="ECO:0000259" key="11">
    <source>
        <dbReference type="Pfam" id="PF00133"/>
    </source>
</evidence>
<keyword evidence="15" id="KW-1185">Reference proteome</keyword>
<dbReference type="CDD" id="cd07962">
    <property type="entry name" value="Anticodon_Ia_Val"/>
    <property type="match status" value="1"/>
</dbReference>
<feature type="short sequence motif" description="'KMSKS' region" evidence="10">
    <location>
        <begin position="549"/>
        <end position="553"/>
    </location>
</feature>
<feature type="domain" description="Aminoacyl-tRNA synthetase class Ia" evidence="11">
    <location>
        <begin position="16"/>
        <end position="587"/>
    </location>
</feature>
<keyword evidence="6 10" id="KW-0067">ATP-binding</keyword>
<dbReference type="AlphaFoldDB" id="A0A9E2S7R5"/>
<dbReference type="PANTHER" id="PTHR11946">
    <property type="entry name" value="VALYL-TRNA SYNTHETASES"/>
    <property type="match status" value="1"/>
</dbReference>
<gene>
    <name evidence="10" type="primary">valS</name>
    <name evidence="14" type="ORF">KTO63_02825</name>
</gene>
<keyword evidence="8 10" id="KW-0175">Coiled coil</keyword>
<comment type="function">
    <text evidence="10">Catalyzes the attachment of valine to tRNA(Val). As ValRS can inadvertently accommodate and process structurally similar amino acids such as threonine, to avoid such errors, it has a 'posttransfer' editing activity that hydrolyzes mischarged Thr-tRNA(Val) in a tRNA-dependent manner.</text>
</comment>
<reference evidence="14" key="1">
    <citation type="submission" date="2021-06" db="EMBL/GenBank/DDBJ databases">
        <authorList>
            <person name="Huq M.A."/>
        </authorList>
    </citation>
    <scope>NUCLEOTIDE SEQUENCE</scope>
    <source>
        <strain evidence="14">MAH-26</strain>
    </source>
</reference>
<dbReference type="CDD" id="cd00817">
    <property type="entry name" value="ValRS_core"/>
    <property type="match status" value="1"/>
</dbReference>